<dbReference type="PANTHER" id="PTHR13501:SF8">
    <property type="entry name" value="LARGE RIBOSOMAL SUBUNIT PROTEIN UL22M"/>
    <property type="match status" value="1"/>
</dbReference>
<comment type="subunit">
    <text evidence="7 9">Part of the 50S ribosomal subunit.</text>
</comment>
<evidence type="ECO:0000313" key="13">
    <source>
        <dbReference type="Proteomes" id="UP000034727"/>
    </source>
</evidence>
<evidence type="ECO:0000256" key="2">
    <source>
        <dbReference type="ARBA" id="ARBA00022730"/>
    </source>
</evidence>
<keyword evidence="4 7" id="KW-0689">Ribosomal protein</keyword>
<keyword evidence="3 7" id="KW-0694">RNA-binding</keyword>
<dbReference type="PANTHER" id="PTHR13501">
    <property type="entry name" value="CHLOROPLAST 50S RIBOSOMAL PROTEIN L22-RELATED"/>
    <property type="match status" value="1"/>
</dbReference>
<evidence type="ECO:0000256" key="8">
    <source>
        <dbReference type="RuleBase" id="RU004005"/>
    </source>
</evidence>
<dbReference type="PATRIC" id="fig|1618663.3.peg.30"/>
<evidence type="ECO:0000313" key="12">
    <source>
        <dbReference type="EMBL" id="KKU15883.1"/>
    </source>
</evidence>
<evidence type="ECO:0000256" key="10">
    <source>
        <dbReference type="RuleBase" id="RU004008"/>
    </source>
</evidence>
<dbReference type="InterPro" id="IPR036394">
    <property type="entry name" value="Ribosomal_uL22_sf"/>
</dbReference>
<feature type="compositionally biased region" description="Basic and acidic residues" evidence="11">
    <location>
        <begin position="121"/>
        <end position="134"/>
    </location>
</feature>
<accession>A0A0G1QDP4</accession>
<feature type="region of interest" description="Disordered" evidence="11">
    <location>
        <begin position="116"/>
        <end position="175"/>
    </location>
</feature>
<comment type="caution">
    <text evidence="12">The sequence shown here is derived from an EMBL/GenBank/DDBJ whole genome shotgun (WGS) entry which is preliminary data.</text>
</comment>
<feature type="compositionally biased region" description="Basic and acidic residues" evidence="11">
    <location>
        <begin position="141"/>
        <end position="157"/>
    </location>
</feature>
<evidence type="ECO:0000256" key="6">
    <source>
        <dbReference type="ARBA" id="ARBA00035207"/>
    </source>
</evidence>
<evidence type="ECO:0000256" key="1">
    <source>
        <dbReference type="ARBA" id="ARBA00009451"/>
    </source>
</evidence>
<dbReference type="AlphaFoldDB" id="A0A0G1QDP4"/>
<dbReference type="GO" id="GO:0003735">
    <property type="term" value="F:structural constituent of ribosome"/>
    <property type="evidence" value="ECO:0007669"/>
    <property type="project" value="InterPro"/>
</dbReference>
<name>A0A0G1QDP4_9BACT</name>
<evidence type="ECO:0000256" key="7">
    <source>
        <dbReference type="HAMAP-Rule" id="MF_01331"/>
    </source>
</evidence>
<comment type="function">
    <text evidence="7 10">This protein binds specifically to 23S rRNA; its binding is stimulated by other ribosomal proteins, e.g., L4, L17, and L20. It is important during the early stages of 50S assembly. It makes multiple contacts with different domains of the 23S rRNA in the assembled 50S subunit and ribosome.</text>
</comment>
<dbReference type="InterPro" id="IPR001063">
    <property type="entry name" value="Ribosomal_uL22"/>
</dbReference>
<reference evidence="12 13" key="1">
    <citation type="journal article" date="2015" name="Nature">
        <title>rRNA introns, odd ribosomes, and small enigmatic genomes across a large radiation of phyla.</title>
        <authorList>
            <person name="Brown C.T."/>
            <person name="Hug L.A."/>
            <person name="Thomas B.C."/>
            <person name="Sharon I."/>
            <person name="Castelle C.J."/>
            <person name="Singh A."/>
            <person name="Wilkins M.J."/>
            <person name="Williams K.H."/>
            <person name="Banfield J.F."/>
        </authorList>
    </citation>
    <scope>NUCLEOTIDE SEQUENCE [LARGE SCALE GENOMIC DNA]</scope>
</reference>
<organism evidence="12 13">
    <name type="scientific">Candidatus Jorgensenbacteria bacterium GW2011_GWA2_45_9</name>
    <dbReference type="NCBI Taxonomy" id="1618663"/>
    <lineage>
        <taxon>Bacteria</taxon>
        <taxon>Candidatus Joergenseniibacteriota</taxon>
    </lineage>
</organism>
<dbReference type="SUPFAM" id="SSF54843">
    <property type="entry name" value="Ribosomal protein L22"/>
    <property type="match status" value="1"/>
</dbReference>
<comment type="similarity">
    <text evidence="1 7 8">Belongs to the universal ribosomal protein uL22 family.</text>
</comment>
<evidence type="ECO:0000256" key="4">
    <source>
        <dbReference type="ARBA" id="ARBA00022980"/>
    </source>
</evidence>
<dbReference type="GO" id="GO:0006412">
    <property type="term" value="P:translation"/>
    <property type="evidence" value="ECO:0007669"/>
    <property type="project" value="UniProtKB-UniRule"/>
</dbReference>
<sequence>MEQNTAMAKLKYLRIAPRKVGLQANLIRGLPVTEAQAQLMLFPGRASEPILKLLNSAIANAKVGKLDPHKLFVKELRIDRGPTQKRWTPRARGAWSPIRKRTSHVTIVLGVSPSPSPARFVIHERPKKEKDGGKKSKKPSNKKETVKETVDKEAADKKHSKAAGGLRRIFRRKAM</sequence>
<dbReference type="HAMAP" id="MF_01331_B">
    <property type="entry name" value="Ribosomal_uL22_B"/>
    <property type="match status" value="1"/>
</dbReference>
<dbReference type="GO" id="GO:0022625">
    <property type="term" value="C:cytosolic large ribosomal subunit"/>
    <property type="evidence" value="ECO:0007669"/>
    <property type="project" value="TreeGrafter"/>
</dbReference>
<dbReference type="Pfam" id="PF00237">
    <property type="entry name" value="Ribosomal_L22"/>
    <property type="match status" value="1"/>
</dbReference>
<dbReference type="Proteomes" id="UP000034727">
    <property type="component" value="Unassembled WGS sequence"/>
</dbReference>
<dbReference type="CDD" id="cd00336">
    <property type="entry name" value="Ribosomal_L22"/>
    <property type="match status" value="1"/>
</dbReference>
<keyword evidence="2 7" id="KW-0699">rRNA-binding</keyword>
<evidence type="ECO:0000256" key="9">
    <source>
        <dbReference type="RuleBase" id="RU004006"/>
    </source>
</evidence>
<dbReference type="Gene3D" id="3.90.470.10">
    <property type="entry name" value="Ribosomal protein L22/L17"/>
    <property type="match status" value="1"/>
</dbReference>
<evidence type="ECO:0000256" key="11">
    <source>
        <dbReference type="SAM" id="MobiDB-lite"/>
    </source>
</evidence>
<proteinExistence type="inferred from homology"/>
<comment type="function">
    <text evidence="7">The globular domain of the protein is located near the polypeptide exit tunnel on the outside of the subunit, while an extended beta-hairpin is found that lines the wall of the exit tunnel in the center of the 70S ribosome.</text>
</comment>
<evidence type="ECO:0000256" key="5">
    <source>
        <dbReference type="ARBA" id="ARBA00023274"/>
    </source>
</evidence>
<dbReference type="InterPro" id="IPR047867">
    <property type="entry name" value="Ribosomal_uL22_bac/org-type"/>
</dbReference>
<dbReference type="InterPro" id="IPR005727">
    <property type="entry name" value="Ribosomal_uL22_bac/chlpt-type"/>
</dbReference>
<gene>
    <name evidence="7" type="primary">rplV</name>
    <name evidence="12" type="ORF">UX22_C0001G0025</name>
</gene>
<evidence type="ECO:0000256" key="3">
    <source>
        <dbReference type="ARBA" id="ARBA00022884"/>
    </source>
</evidence>
<dbReference type="EMBL" id="LCLJ01000001">
    <property type="protein sequence ID" value="KKU15883.1"/>
    <property type="molecule type" value="Genomic_DNA"/>
</dbReference>
<keyword evidence="5 7" id="KW-0687">Ribonucleoprotein</keyword>
<protein>
    <recommendedName>
        <fullName evidence="6 7">Large ribosomal subunit protein uL22</fullName>
    </recommendedName>
</protein>
<dbReference type="NCBIfam" id="TIGR01044">
    <property type="entry name" value="rplV_bact"/>
    <property type="match status" value="1"/>
</dbReference>
<dbReference type="GO" id="GO:0019843">
    <property type="term" value="F:rRNA binding"/>
    <property type="evidence" value="ECO:0007669"/>
    <property type="project" value="UniProtKB-UniRule"/>
</dbReference>